<proteinExistence type="predicted"/>
<evidence type="ECO:0000313" key="2">
    <source>
        <dbReference type="EMBL" id="MBB4762295.1"/>
    </source>
</evidence>
<reference evidence="2 3" key="1">
    <citation type="submission" date="2020-08" db="EMBL/GenBank/DDBJ databases">
        <title>Sequencing the genomes of 1000 actinobacteria strains.</title>
        <authorList>
            <person name="Klenk H.-P."/>
        </authorList>
    </citation>
    <scope>NUCLEOTIDE SEQUENCE [LARGE SCALE GENOMIC DNA]</scope>
    <source>
        <strain evidence="2 3">DSM 43149</strain>
    </source>
</reference>
<sequence length="188" mass="20225">MFTKIRAVAPAVAALGMLALAAPAQAQARAAEPAPIPERGVVQLSAGQAAKMFRVVPVKATGRKLQAVAAADACDYYEPIWDITYVPTGQHLWAQATRTKPCSNATKVTRILERATVVVEAEPIVGLTFGASSVREDPKSFPNTYYTARGAQPFTYCPPDGNACVSGTFNIDVYANPNRFIYDYGYFS</sequence>
<keyword evidence="1" id="KW-0732">Signal</keyword>
<feature type="chain" id="PRO_5039194776" evidence="1">
    <location>
        <begin position="27"/>
        <end position="188"/>
    </location>
</feature>
<feature type="signal peptide" evidence="1">
    <location>
        <begin position="1"/>
        <end position="26"/>
    </location>
</feature>
<dbReference type="RefSeq" id="WP_184993298.1">
    <property type="nucleotide sequence ID" value="NZ_BOMK01000012.1"/>
</dbReference>
<accession>A0A7W7HWX4</accession>
<dbReference type="EMBL" id="JACHNH010000001">
    <property type="protein sequence ID" value="MBB4762295.1"/>
    <property type="molecule type" value="Genomic_DNA"/>
</dbReference>
<evidence type="ECO:0000313" key="3">
    <source>
        <dbReference type="Proteomes" id="UP000578112"/>
    </source>
</evidence>
<dbReference type="AlphaFoldDB" id="A0A7W7HWX4"/>
<dbReference type="Proteomes" id="UP000578112">
    <property type="component" value="Unassembled WGS sequence"/>
</dbReference>
<comment type="caution">
    <text evidence="2">The sequence shown here is derived from an EMBL/GenBank/DDBJ whole genome shotgun (WGS) entry which is preliminary data.</text>
</comment>
<keyword evidence="3" id="KW-1185">Reference proteome</keyword>
<organism evidence="2 3">
    <name type="scientific">Actinoplanes digitatis</name>
    <dbReference type="NCBI Taxonomy" id="1868"/>
    <lineage>
        <taxon>Bacteria</taxon>
        <taxon>Bacillati</taxon>
        <taxon>Actinomycetota</taxon>
        <taxon>Actinomycetes</taxon>
        <taxon>Micromonosporales</taxon>
        <taxon>Micromonosporaceae</taxon>
        <taxon>Actinoplanes</taxon>
    </lineage>
</organism>
<evidence type="ECO:0000256" key="1">
    <source>
        <dbReference type="SAM" id="SignalP"/>
    </source>
</evidence>
<gene>
    <name evidence="2" type="ORF">BJ971_002851</name>
</gene>
<name>A0A7W7HWX4_9ACTN</name>
<protein>
    <submittedName>
        <fullName evidence="2">Uncharacterized protein</fullName>
    </submittedName>
</protein>